<dbReference type="InterPro" id="IPR007730">
    <property type="entry name" value="SPOR-like_dom"/>
</dbReference>
<keyword evidence="2" id="KW-1133">Transmembrane helix</keyword>
<feature type="compositionally biased region" description="Low complexity" evidence="1">
    <location>
        <begin position="168"/>
        <end position="185"/>
    </location>
</feature>
<protein>
    <submittedName>
        <fullName evidence="4">SPOR domain-containing protein</fullName>
    </submittedName>
</protein>
<proteinExistence type="predicted"/>
<dbReference type="GO" id="GO:0042834">
    <property type="term" value="F:peptidoglycan binding"/>
    <property type="evidence" value="ECO:0007669"/>
    <property type="project" value="InterPro"/>
</dbReference>
<name>A0AA41YL18_9PROT</name>
<keyword evidence="5" id="KW-1185">Reference proteome</keyword>
<reference evidence="4" key="2">
    <citation type="submission" date="2022-10" db="EMBL/GenBank/DDBJ databases">
        <authorList>
            <person name="Trinh H.N."/>
        </authorList>
    </citation>
    <scope>NUCLEOTIDE SEQUENCE</scope>
    <source>
        <strain evidence="4">RN2-1</strain>
    </source>
</reference>
<evidence type="ECO:0000313" key="4">
    <source>
        <dbReference type="EMBL" id="MCW3475746.1"/>
    </source>
</evidence>
<evidence type="ECO:0000313" key="5">
    <source>
        <dbReference type="Proteomes" id="UP001165679"/>
    </source>
</evidence>
<evidence type="ECO:0000256" key="1">
    <source>
        <dbReference type="SAM" id="MobiDB-lite"/>
    </source>
</evidence>
<reference evidence="4" key="1">
    <citation type="submission" date="2022-09" db="EMBL/GenBank/DDBJ databases">
        <title>Rhodovastum sp. nov. RN2-1 isolated from soil in Seongnam, South Korea.</title>
        <authorList>
            <person name="Le N.T."/>
        </authorList>
    </citation>
    <scope>NUCLEOTIDE SEQUENCE</scope>
    <source>
        <strain evidence="4">RN2-1</strain>
    </source>
</reference>
<feature type="transmembrane region" description="Helical" evidence="2">
    <location>
        <begin position="32"/>
        <end position="52"/>
    </location>
</feature>
<sequence>MRDELDIPMPAMGPSYRVPRRREGMDPNTRRLVLIAAGIGGALLVLVGAWSLTGRRHSGIPVVEADSRPLRVKPENPGGLQVAGSDEAILSGKSDDTAALAPPPEAPAPQALKAQERLAAAPAPAAPPVAANPVPAAQTVSLSPAAPATPGTALVSPLPDTKPPAPKPAAVAKAAPTPAPSAAPAGRGAQVQLAALVSEQAALSEWQRLEKKMPDVLGGRKPAVMKVEHEGKTFWRLRTGGFADATEASSFCAKIKAKGASCSVASF</sequence>
<keyword evidence="2" id="KW-0472">Membrane</keyword>
<feature type="region of interest" description="Disordered" evidence="1">
    <location>
        <begin position="142"/>
        <end position="186"/>
    </location>
</feature>
<accession>A0AA41YL18</accession>
<dbReference type="Proteomes" id="UP001165679">
    <property type="component" value="Unassembled WGS sequence"/>
</dbReference>
<dbReference type="AlphaFoldDB" id="A0AA41YL18"/>
<feature type="domain" description="SPOR" evidence="3">
    <location>
        <begin position="183"/>
        <end position="267"/>
    </location>
</feature>
<dbReference type="RefSeq" id="WP_264714469.1">
    <property type="nucleotide sequence ID" value="NZ_JAPDNT010000011.1"/>
</dbReference>
<dbReference type="Gene3D" id="3.30.70.1070">
    <property type="entry name" value="Sporulation related repeat"/>
    <property type="match status" value="1"/>
</dbReference>
<evidence type="ECO:0000256" key="2">
    <source>
        <dbReference type="SAM" id="Phobius"/>
    </source>
</evidence>
<dbReference type="InterPro" id="IPR036680">
    <property type="entry name" value="SPOR-like_sf"/>
</dbReference>
<dbReference type="EMBL" id="JAPDNT010000011">
    <property type="protein sequence ID" value="MCW3475746.1"/>
    <property type="molecule type" value="Genomic_DNA"/>
</dbReference>
<dbReference type="SUPFAM" id="SSF110997">
    <property type="entry name" value="Sporulation related repeat"/>
    <property type="match status" value="1"/>
</dbReference>
<evidence type="ECO:0000259" key="3">
    <source>
        <dbReference type="PROSITE" id="PS51724"/>
    </source>
</evidence>
<keyword evidence="2" id="KW-0812">Transmembrane</keyword>
<organism evidence="4 5">
    <name type="scientific">Limobrevibacterium gyesilva</name>
    <dbReference type="NCBI Taxonomy" id="2991712"/>
    <lineage>
        <taxon>Bacteria</taxon>
        <taxon>Pseudomonadati</taxon>
        <taxon>Pseudomonadota</taxon>
        <taxon>Alphaproteobacteria</taxon>
        <taxon>Acetobacterales</taxon>
        <taxon>Acetobacteraceae</taxon>
        <taxon>Limobrevibacterium</taxon>
    </lineage>
</organism>
<comment type="caution">
    <text evidence="4">The sequence shown here is derived from an EMBL/GenBank/DDBJ whole genome shotgun (WGS) entry which is preliminary data.</text>
</comment>
<dbReference type="Pfam" id="PF05036">
    <property type="entry name" value="SPOR"/>
    <property type="match status" value="1"/>
</dbReference>
<gene>
    <name evidence="4" type="ORF">OL599_14285</name>
</gene>
<dbReference type="PROSITE" id="PS51724">
    <property type="entry name" value="SPOR"/>
    <property type="match status" value="1"/>
</dbReference>
<feature type="region of interest" description="Disordered" evidence="1">
    <location>
        <begin position="1"/>
        <end position="23"/>
    </location>
</feature>